<sequence length="84" mass="9688">MFKLVRPLVLIIIVWYIIERFILDDVGWSEPVLFLFMAVLFCFLAIAVIRDNPSRQDKINVVVIIVLFVIPGFYFGVASLINLT</sequence>
<feature type="transmembrane region" description="Helical" evidence="1">
    <location>
        <begin position="61"/>
        <end position="81"/>
    </location>
</feature>
<keyword evidence="1" id="KW-0472">Membrane</keyword>
<feature type="transmembrane region" description="Helical" evidence="1">
    <location>
        <begin position="29"/>
        <end position="49"/>
    </location>
</feature>
<accession>A0ABS2SN93</accession>
<keyword evidence="1" id="KW-1133">Transmembrane helix</keyword>
<keyword evidence="1" id="KW-0812">Transmembrane</keyword>
<gene>
    <name evidence="2" type="ORF">JOC54_000214</name>
</gene>
<evidence type="ECO:0000256" key="1">
    <source>
        <dbReference type="SAM" id="Phobius"/>
    </source>
</evidence>
<dbReference type="EMBL" id="JAFBCV010000001">
    <property type="protein sequence ID" value="MBM7836983.1"/>
    <property type="molecule type" value="Genomic_DNA"/>
</dbReference>
<evidence type="ECO:0000313" key="3">
    <source>
        <dbReference type="Proteomes" id="UP001179280"/>
    </source>
</evidence>
<reference evidence="2" key="1">
    <citation type="submission" date="2021-01" db="EMBL/GenBank/DDBJ databases">
        <title>Genomic Encyclopedia of Type Strains, Phase IV (KMG-IV): sequencing the most valuable type-strain genomes for metagenomic binning, comparative biology and taxonomic classification.</title>
        <authorList>
            <person name="Goeker M."/>
        </authorList>
    </citation>
    <scope>NUCLEOTIDE SEQUENCE</scope>
    <source>
        <strain evidence="2">DSM 21943</strain>
    </source>
</reference>
<protein>
    <submittedName>
        <fullName evidence="2">Thiol:disulfide interchange protein</fullName>
    </submittedName>
</protein>
<organism evidence="2 3">
    <name type="scientific">Shouchella xiaoxiensis</name>
    <dbReference type="NCBI Taxonomy" id="766895"/>
    <lineage>
        <taxon>Bacteria</taxon>
        <taxon>Bacillati</taxon>
        <taxon>Bacillota</taxon>
        <taxon>Bacilli</taxon>
        <taxon>Bacillales</taxon>
        <taxon>Bacillaceae</taxon>
        <taxon>Shouchella</taxon>
    </lineage>
</organism>
<proteinExistence type="predicted"/>
<comment type="caution">
    <text evidence="2">The sequence shown here is derived from an EMBL/GenBank/DDBJ whole genome shotgun (WGS) entry which is preliminary data.</text>
</comment>
<dbReference type="RefSeq" id="WP_204463739.1">
    <property type="nucleotide sequence ID" value="NZ_JAFBCV010000001.1"/>
</dbReference>
<feature type="transmembrane region" description="Helical" evidence="1">
    <location>
        <begin position="7"/>
        <end position="23"/>
    </location>
</feature>
<evidence type="ECO:0000313" key="2">
    <source>
        <dbReference type="EMBL" id="MBM7836983.1"/>
    </source>
</evidence>
<keyword evidence="3" id="KW-1185">Reference proteome</keyword>
<dbReference type="Proteomes" id="UP001179280">
    <property type="component" value="Unassembled WGS sequence"/>
</dbReference>
<name>A0ABS2SN93_9BACI</name>